<feature type="coiled-coil region" evidence="3">
    <location>
        <begin position="892"/>
        <end position="954"/>
    </location>
</feature>
<accession>A0A7J6WLK0</accession>
<dbReference type="SMART" id="SM00743">
    <property type="entry name" value="Agenet"/>
    <property type="match status" value="4"/>
</dbReference>
<dbReference type="AlphaFoldDB" id="A0A7J6WLK0"/>
<evidence type="ECO:0000256" key="2">
    <source>
        <dbReference type="ARBA" id="ARBA00022604"/>
    </source>
</evidence>
<feature type="compositionally biased region" description="Polar residues" evidence="4">
    <location>
        <begin position="292"/>
        <end position="304"/>
    </location>
</feature>
<name>A0A7J6WLK0_THATH</name>
<feature type="domain" description="Agenet" evidence="5">
    <location>
        <begin position="141"/>
        <end position="209"/>
    </location>
</feature>
<dbReference type="InterPro" id="IPR014002">
    <property type="entry name" value="Agenet_dom_plant"/>
</dbReference>
<comment type="caution">
    <text evidence="6">The sequence shown here is derived from an EMBL/GenBank/DDBJ whole genome shotgun (WGS) entry which is preliminary data.</text>
</comment>
<dbReference type="PANTHER" id="PTHR31917">
    <property type="entry name" value="AGENET DOMAIN-CONTAINING PROTEIN-RELATED"/>
    <property type="match status" value="1"/>
</dbReference>
<dbReference type="OrthoDB" id="687110at2759"/>
<evidence type="ECO:0000256" key="1">
    <source>
        <dbReference type="ARBA" id="ARBA00022448"/>
    </source>
</evidence>
<sequence>MKPRYNVGTSVEVSLPDKEWHGVWFPATILEEIDHDFFLIGYESLGLDDGCLKEVTDAVHMRPTPPENSDRKVFAVSEEVDVYYDCGWWSGQVKDILPGNRYVVWYNLQKERREFNLCELRCHMEWIKGTWVQDSQQTKGLRFNRRTPVEVCLPDKLCRGAWFPATVLEEVVNGLFWVQYNFSRLGDNEECLKDIVNAQQIRPSPPEDKNGRNFVVLEEVDVFFYFVWWEGTVTEVLAGNQYNISFKHEKKQRQFNQSELRSHMIWSNGKWVQNLQDKNAEGHQGNCRKTDQQQLQVGSAANKSNTRKRKIKHRPREPGKNLKKGGTSEGTMPDRTMIESGTYIDLVTPSPKVEEALIQKKKDISQNLIEVFVSQSEGIRFNPRKEFGKQKFSNVLDCDMSGIDFSLPSPSIIKGGEQYDLYETPVQFLQKSQLVQSPPHTPNLAVDEIQQQRGKTTTLETRGQSKDIVIAASDKDPIYTTPSTKMTEVVQTFTSEKTEMIATKALSNIEDLQPLSMCSEELYGPAMKDKQDIQQQRGEIEKETTTILERREQSKEMVSKASAEDPMNKNPSIEITVVQTECTSGRTEMIVTETLSSIEDMHPLSMCSEGALPDNRLASHSSMPITSRDVSMEGQKLQKSLFISKCSTSREHCNKAVEDVPCKTGMHENRDPMNKTSSKEIAEVVQTECTSGRTEINVTETLSSIEDLQPQSMCSEDLYGPARKDNSVAPDNGLPSHPNTPITSREVSKGGREVQNSSYASKYYMRRKHCKKAVEEVPYSIGMHENRGEITFENGNLPFVKSHPLWENLESRDIFHLTLHRPHFQTLLECNEWLREGQALGYMVSFVDIVEKTSKAQVNVPKSDLEKILKALDDLKPFGFNVHPVCSRVKELLEVQDTIVELDEKLKEIARKLVKETYVKELLNSEVNEINDELRKLQESVNEINKEREKAIMEMQTIGSSIIELQKRFHETKNDIYAINLDFDRVAATPW</sequence>
<protein>
    <recommendedName>
        <fullName evidence="5">Agenet domain-containing protein</fullName>
    </recommendedName>
</protein>
<evidence type="ECO:0000313" key="6">
    <source>
        <dbReference type="EMBL" id="KAF5198251.1"/>
    </source>
</evidence>
<dbReference type="InterPro" id="IPR007930">
    <property type="entry name" value="DUF724"/>
</dbReference>
<dbReference type="InterPro" id="IPR008395">
    <property type="entry name" value="Agenet-like_dom"/>
</dbReference>
<feature type="domain" description="Agenet" evidence="5">
    <location>
        <begin position="72"/>
        <end position="128"/>
    </location>
</feature>
<keyword evidence="3" id="KW-0175">Coiled coil</keyword>
<evidence type="ECO:0000259" key="5">
    <source>
        <dbReference type="SMART" id="SM00743"/>
    </source>
</evidence>
<dbReference type="Proteomes" id="UP000554482">
    <property type="component" value="Unassembled WGS sequence"/>
</dbReference>
<feature type="domain" description="Agenet" evidence="5">
    <location>
        <begin position="3"/>
        <end position="69"/>
    </location>
</feature>
<reference evidence="6 7" key="1">
    <citation type="submission" date="2020-06" db="EMBL/GenBank/DDBJ databases">
        <title>Transcriptomic and genomic resources for Thalictrum thalictroides and T. hernandezii: Facilitating candidate gene discovery in an emerging model plant lineage.</title>
        <authorList>
            <person name="Arias T."/>
            <person name="Riano-Pachon D.M."/>
            <person name="Di Stilio V.S."/>
        </authorList>
    </citation>
    <scope>NUCLEOTIDE SEQUENCE [LARGE SCALE GENOMIC DNA]</scope>
    <source>
        <strain evidence="7">cv. WT478/WT964</strain>
        <tissue evidence="6">Leaves</tissue>
    </source>
</reference>
<evidence type="ECO:0000256" key="3">
    <source>
        <dbReference type="SAM" id="Coils"/>
    </source>
</evidence>
<dbReference type="EMBL" id="JABWDY010013488">
    <property type="protein sequence ID" value="KAF5198251.1"/>
    <property type="molecule type" value="Genomic_DNA"/>
</dbReference>
<evidence type="ECO:0000256" key="4">
    <source>
        <dbReference type="SAM" id="MobiDB-lite"/>
    </source>
</evidence>
<organism evidence="6 7">
    <name type="scientific">Thalictrum thalictroides</name>
    <name type="common">Rue-anemone</name>
    <name type="synonym">Anemone thalictroides</name>
    <dbReference type="NCBI Taxonomy" id="46969"/>
    <lineage>
        <taxon>Eukaryota</taxon>
        <taxon>Viridiplantae</taxon>
        <taxon>Streptophyta</taxon>
        <taxon>Embryophyta</taxon>
        <taxon>Tracheophyta</taxon>
        <taxon>Spermatophyta</taxon>
        <taxon>Magnoliopsida</taxon>
        <taxon>Ranunculales</taxon>
        <taxon>Ranunculaceae</taxon>
        <taxon>Thalictroideae</taxon>
        <taxon>Thalictrum</taxon>
    </lineage>
</organism>
<proteinExistence type="predicted"/>
<keyword evidence="1" id="KW-0813">Transport</keyword>
<dbReference type="Pfam" id="PF05266">
    <property type="entry name" value="DUF724"/>
    <property type="match status" value="1"/>
</dbReference>
<keyword evidence="7" id="KW-1185">Reference proteome</keyword>
<dbReference type="PANTHER" id="PTHR31917:SF151">
    <property type="entry name" value="AGENET DOMAIN-CONTAINING PROTEIN"/>
    <property type="match status" value="1"/>
</dbReference>
<feature type="region of interest" description="Disordered" evidence="4">
    <location>
        <begin position="279"/>
        <end position="335"/>
    </location>
</feature>
<keyword evidence="2" id="KW-0341">Growth regulation</keyword>
<feature type="domain" description="Agenet" evidence="5">
    <location>
        <begin position="212"/>
        <end position="268"/>
    </location>
</feature>
<dbReference type="Pfam" id="PF05641">
    <property type="entry name" value="Agenet"/>
    <property type="match status" value="2"/>
</dbReference>
<gene>
    <name evidence="6" type="ORF">FRX31_012165</name>
</gene>
<evidence type="ECO:0000313" key="7">
    <source>
        <dbReference type="Proteomes" id="UP000554482"/>
    </source>
</evidence>
<feature type="compositionally biased region" description="Basic residues" evidence="4">
    <location>
        <begin position="305"/>
        <end position="315"/>
    </location>
</feature>
<dbReference type="CDD" id="cd20405">
    <property type="entry name" value="Tudor_Agenet_AtDUF_rpt1_3"/>
    <property type="match status" value="1"/>
</dbReference>
<feature type="region of interest" description="Disordered" evidence="4">
    <location>
        <begin position="715"/>
        <end position="754"/>
    </location>
</feature>
<dbReference type="CDD" id="cd20406">
    <property type="entry name" value="Tudor_Agenet_AtDUF_rpt2_4"/>
    <property type="match status" value="2"/>
</dbReference>